<gene>
    <name evidence="3" type="ORF">NW766_010949</name>
</gene>
<name>A0A9W8PGP4_9HYPO</name>
<reference evidence="3" key="1">
    <citation type="submission" date="2022-10" db="EMBL/GenBank/DDBJ databases">
        <title>Fusarium specimens isolated from Avocado Roots.</title>
        <authorList>
            <person name="Stajich J."/>
            <person name="Roper C."/>
            <person name="Heimlech-Rivalta G."/>
        </authorList>
    </citation>
    <scope>NUCLEOTIDE SEQUENCE</scope>
    <source>
        <strain evidence="3">CF00143</strain>
    </source>
</reference>
<proteinExistence type="predicted"/>
<feature type="compositionally biased region" description="Polar residues" evidence="2">
    <location>
        <begin position="180"/>
        <end position="198"/>
    </location>
</feature>
<dbReference type="AlphaFoldDB" id="A0A9W8PGP4"/>
<dbReference type="EMBL" id="JAPDHF010000020">
    <property type="protein sequence ID" value="KAJ4006120.1"/>
    <property type="molecule type" value="Genomic_DNA"/>
</dbReference>
<dbReference type="Proteomes" id="UP001152130">
    <property type="component" value="Unassembled WGS sequence"/>
</dbReference>
<evidence type="ECO:0000256" key="1">
    <source>
        <dbReference type="SAM" id="Coils"/>
    </source>
</evidence>
<keyword evidence="1" id="KW-0175">Coiled coil</keyword>
<evidence type="ECO:0000313" key="4">
    <source>
        <dbReference type="Proteomes" id="UP001152130"/>
    </source>
</evidence>
<feature type="coiled-coil region" evidence="1">
    <location>
        <begin position="308"/>
        <end position="342"/>
    </location>
</feature>
<organism evidence="3 4">
    <name type="scientific">Fusarium irregulare</name>
    <dbReference type="NCBI Taxonomy" id="2494466"/>
    <lineage>
        <taxon>Eukaryota</taxon>
        <taxon>Fungi</taxon>
        <taxon>Dikarya</taxon>
        <taxon>Ascomycota</taxon>
        <taxon>Pezizomycotina</taxon>
        <taxon>Sordariomycetes</taxon>
        <taxon>Hypocreomycetidae</taxon>
        <taxon>Hypocreales</taxon>
        <taxon>Nectriaceae</taxon>
        <taxon>Fusarium</taxon>
        <taxon>Fusarium incarnatum-equiseti species complex</taxon>
    </lineage>
</organism>
<evidence type="ECO:0000256" key="2">
    <source>
        <dbReference type="SAM" id="MobiDB-lite"/>
    </source>
</evidence>
<feature type="compositionally biased region" description="Basic and acidic residues" evidence="2">
    <location>
        <begin position="1"/>
        <end position="20"/>
    </location>
</feature>
<dbReference type="OrthoDB" id="5061200at2759"/>
<protein>
    <submittedName>
        <fullName evidence="3">Uncharacterized protein</fullName>
    </submittedName>
</protein>
<sequence length="415" mass="46090">MRQLRTEIKSQLETKPHNEQKALSMTDLEAVRRGLLNKRSTQNPSGPSKTTTATTPMDLGSINKHRVSAASISEPSTTKRVRVNESPPASATRSSKRLRQQTQNTDIGVMSERPVNGRTSTGSAPGHQDETDEDIQDVIDIIEETEESGEANHESDESQEEDSPTSYEEPLPDTAPPSPNRNSTPGTSTGPRPASTTGKPLVAEFSMSDKQIVDLLRNHITSIASKKRDTNNQKLKDLEDEVHRCELAHNQAVKERMETMNTLHILKRSCEDAEKYVQKAENIRNKTAESLKPYQDLVNEGEGDAQLLEMLKSKVSQAKENVKEAVEKRDAARKNLEVVETEAEGKLAAAEVCKDQWKEAQQLQKAHQPNNSAFQCTLTFKTNARDEDDQLFKGIFFETTATVKEQEDGVNGGQT</sequence>
<keyword evidence="4" id="KW-1185">Reference proteome</keyword>
<feature type="coiled-coil region" evidence="1">
    <location>
        <begin position="228"/>
        <end position="255"/>
    </location>
</feature>
<feature type="region of interest" description="Disordered" evidence="2">
    <location>
        <begin position="1"/>
        <end position="134"/>
    </location>
</feature>
<feature type="region of interest" description="Disordered" evidence="2">
    <location>
        <begin position="146"/>
        <end position="199"/>
    </location>
</feature>
<accession>A0A9W8PGP4</accession>
<evidence type="ECO:0000313" key="3">
    <source>
        <dbReference type="EMBL" id="KAJ4006120.1"/>
    </source>
</evidence>
<feature type="compositionally biased region" description="Polar residues" evidence="2">
    <location>
        <begin position="38"/>
        <end position="55"/>
    </location>
</feature>
<comment type="caution">
    <text evidence="3">The sequence shown here is derived from an EMBL/GenBank/DDBJ whole genome shotgun (WGS) entry which is preliminary data.</text>
</comment>